<gene>
    <name evidence="1" type="ORF">RHGRI_036756</name>
</gene>
<comment type="caution">
    <text evidence="1">The sequence shown here is derived from an EMBL/GenBank/DDBJ whole genome shotgun (WGS) entry which is preliminary data.</text>
</comment>
<evidence type="ECO:0008006" key="3">
    <source>
        <dbReference type="Google" id="ProtNLM"/>
    </source>
</evidence>
<dbReference type="Proteomes" id="UP000823749">
    <property type="component" value="Chromosome 13"/>
</dbReference>
<sequence length="104" mass="11867">MAGAASSHVPVKVVYIDTQYVETDPLSFKLVVQSLAHWYELYCCVDGREQLLTMSQEKKMRRRRCNQGIRKIFNGVASRGGLPVKHENETYFIESSNSWGLPSK</sequence>
<organism evidence="1 2">
    <name type="scientific">Rhododendron griersonianum</name>
    <dbReference type="NCBI Taxonomy" id="479676"/>
    <lineage>
        <taxon>Eukaryota</taxon>
        <taxon>Viridiplantae</taxon>
        <taxon>Streptophyta</taxon>
        <taxon>Embryophyta</taxon>
        <taxon>Tracheophyta</taxon>
        <taxon>Spermatophyta</taxon>
        <taxon>Magnoliopsida</taxon>
        <taxon>eudicotyledons</taxon>
        <taxon>Gunneridae</taxon>
        <taxon>Pentapetalae</taxon>
        <taxon>asterids</taxon>
        <taxon>Ericales</taxon>
        <taxon>Ericaceae</taxon>
        <taxon>Ericoideae</taxon>
        <taxon>Rhodoreae</taxon>
        <taxon>Rhododendron</taxon>
    </lineage>
</organism>
<reference evidence="1 2" key="1">
    <citation type="submission" date="2020-08" db="EMBL/GenBank/DDBJ databases">
        <title>Plant Genome Project.</title>
        <authorList>
            <person name="Zhang R.-G."/>
        </authorList>
    </citation>
    <scope>NUCLEOTIDE SEQUENCE [LARGE SCALE GENOMIC DNA]</scope>
    <source>
        <strain evidence="1">WSP0</strain>
        <tissue evidence="1">Leaf</tissue>
    </source>
</reference>
<name>A0AAV6HUV7_9ERIC</name>
<dbReference type="EMBL" id="JACTNZ010000013">
    <property type="protein sequence ID" value="KAG5515812.1"/>
    <property type="molecule type" value="Genomic_DNA"/>
</dbReference>
<evidence type="ECO:0000313" key="1">
    <source>
        <dbReference type="EMBL" id="KAG5515812.1"/>
    </source>
</evidence>
<dbReference type="AlphaFoldDB" id="A0AAV6HUV7"/>
<accession>A0AAV6HUV7</accession>
<proteinExistence type="predicted"/>
<protein>
    <recommendedName>
        <fullName evidence="3">VQ domain-containing protein</fullName>
    </recommendedName>
</protein>
<keyword evidence="2" id="KW-1185">Reference proteome</keyword>
<evidence type="ECO:0000313" key="2">
    <source>
        <dbReference type="Proteomes" id="UP000823749"/>
    </source>
</evidence>